<dbReference type="Gene3D" id="3.20.20.70">
    <property type="entry name" value="Aldolase class I"/>
    <property type="match status" value="1"/>
</dbReference>
<evidence type="ECO:0000256" key="4">
    <source>
        <dbReference type="ARBA" id="ARBA00020771"/>
    </source>
</evidence>
<dbReference type="NCBIfam" id="NF006762">
    <property type="entry name" value="PRK09283.1"/>
    <property type="match status" value="1"/>
</dbReference>
<dbReference type="OrthoDB" id="952271at2759"/>
<dbReference type="PRINTS" id="PR00144">
    <property type="entry name" value="DALDHYDRTASE"/>
</dbReference>
<accession>U6L9R8</accession>
<evidence type="ECO:0000259" key="13">
    <source>
        <dbReference type="Pfam" id="PF00675"/>
    </source>
</evidence>
<name>U6L9R8_9EIME</name>
<feature type="domain" description="Peptidase M16 N-terminal" evidence="13">
    <location>
        <begin position="590"/>
        <end position="748"/>
    </location>
</feature>
<dbReference type="SUPFAM" id="SSF51569">
    <property type="entry name" value="Aldolase"/>
    <property type="match status" value="1"/>
</dbReference>
<evidence type="ECO:0000256" key="5">
    <source>
        <dbReference type="ARBA" id="ARBA00023133"/>
    </source>
</evidence>
<dbReference type="InterPro" id="IPR007863">
    <property type="entry name" value="Peptidase_M16_C"/>
</dbReference>
<reference evidence="15" key="2">
    <citation type="submission" date="2013-10" db="EMBL/GenBank/DDBJ databases">
        <authorList>
            <person name="Aslett M."/>
        </authorList>
    </citation>
    <scope>NUCLEOTIDE SEQUENCE [LARGE SCALE GENOMIC DNA]</scope>
    <source>
        <strain evidence="15">Houghton</strain>
    </source>
</reference>
<reference evidence="15" key="1">
    <citation type="submission" date="2013-10" db="EMBL/GenBank/DDBJ databases">
        <title>Genomic analysis of the causative agents of coccidiosis in chickens.</title>
        <authorList>
            <person name="Reid A.J."/>
            <person name="Blake D."/>
            <person name="Billington K."/>
            <person name="Browne H."/>
            <person name="Dunn M."/>
            <person name="Hung S."/>
            <person name="Kawahara F."/>
            <person name="Miranda-Saavedra D."/>
            <person name="Mourier T."/>
            <person name="Nagra H."/>
            <person name="Otto T.D."/>
            <person name="Rawlings N."/>
            <person name="Sanchez A."/>
            <person name="Sanders M."/>
            <person name="Subramaniam C."/>
            <person name="Tay Y."/>
            <person name="Dear P."/>
            <person name="Doerig C."/>
            <person name="Gruber A."/>
            <person name="Parkinson J."/>
            <person name="Shirley M."/>
            <person name="Wan K.L."/>
            <person name="Berriman M."/>
            <person name="Tomley F."/>
            <person name="Pain A."/>
        </authorList>
    </citation>
    <scope>NUCLEOTIDE SEQUENCE [LARGE SCALE GENOMIC DNA]</scope>
    <source>
        <strain evidence="15">Houghton</strain>
    </source>
</reference>
<feature type="region of interest" description="Disordered" evidence="12">
    <location>
        <begin position="26"/>
        <end position="124"/>
    </location>
</feature>
<dbReference type="EMBL" id="HG710532">
    <property type="protein sequence ID" value="CDJ46906.1"/>
    <property type="molecule type" value="Genomic_DNA"/>
</dbReference>
<dbReference type="InterPro" id="IPR011249">
    <property type="entry name" value="Metalloenz_LuxS/M16"/>
</dbReference>
<feature type="domain" description="Peptidase M16 C-terminal" evidence="14">
    <location>
        <begin position="765"/>
        <end position="819"/>
    </location>
</feature>
<dbReference type="Gene3D" id="3.30.830.10">
    <property type="entry name" value="Metalloenzyme, LuxS/M16 peptidase-like"/>
    <property type="match status" value="3"/>
</dbReference>
<proteinExistence type="inferred from homology"/>
<evidence type="ECO:0000256" key="3">
    <source>
        <dbReference type="ARBA" id="ARBA00012053"/>
    </source>
</evidence>
<evidence type="ECO:0000256" key="1">
    <source>
        <dbReference type="ARBA" id="ARBA00004694"/>
    </source>
</evidence>
<evidence type="ECO:0000256" key="10">
    <source>
        <dbReference type="RuleBase" id="RU000515"/>
    </source>
</evidence>
<comment type="function">
    <text evidence="8">Catalyzes an early step in the biosynthesis of tetrapyrroles. Binds two molecules of 5-aminolevulinate per subunit, each at a distinct site, and catalyzes their condensation to form porphobilinogen.</text>
</comment>
<evidence type="ECO:0000256" key="11">
    <source>
        <dbReference type="RuleBase" id="RU004161"/>
    </source>
</evidence>
<feature type="compositionally biased region" description="Basic and acidic residues" evidence="12">
    <location>
        <begin position="664"/>
        <end position="679"/>
    </location>
</feature>
<dbReference type="GO" id="GO:0006782">
    <property type="term" value="P:protoporphyrinogen IX biosynthetic process"/>
    <property type="evidence" value="ECO:0007669"/>
    <property type="project" value="UniProtKB-UniPathway"/>
</dbReference>
<evidence type="ECO:0000313" key="16">
    <source>
        <dbReference type="Proteomes" id="UP000030750"/>
    </source>
</evidence>
<keyword evidence="7 10" id="KW-0627">Porphyrin biosynthesis</keyword>
<dbReference type="InterPro" id="IPR001731">
    <property type="entry name" value="ALAD"/>
</dbReference>
<evidence type="ECO:0000259" key="14">
    <source>
        <dbReference type="Pfam" id="PF05193"/>
    </source>
</evidence>
<dbReference type="PANTHER" id="PTHR11458">
    <property type="entry name" value="DELTA-AMINOLEVULINIC ACID DEHYDRATASE"/>
    <property type="match status" value="1"/>
</dbReference>
<dbReference type="GO" id="GO:0005829">
    <property type="term" value="C:cytosol"/>
    <property type="evidence" value="ECO:0007669"/>
    <property type="project" value="TreeGrafter"/>
</dbReference>
<comment type="similarity">
    <text evidence="2 11">Belongs to the ALAD family.</text>
</comment>
<protein>
    <recommendedName>
        <fullName evidence="4 10">Delta-aminolevulinic acid dehydratase</fullName>
        <ecNumber evidence="3 10">4.2.1.24</ecNumber>
    </recommendedName>
</protein>
<dbReference type="PANTHER" id="PTHR11458:SF0">
    <property type="entry name" value="DELTA-AMINOLEVULINIC ACID DEHYDRATASE"/>
    <property type="match status" value="1"/>
</dbReference>
<dbReference type="InterPro" id="IPR030656">
    <property type="entry name" value="ALAD_AS"/>
</dbReference>
<dbReference type="EC" id="4.2.1.24" evidence="3 10"/>
<dbReference type="GO" id="GO:0004655">
    <property type="term" value="F:porphobilinogen synthase activity"/>
    <property type="evidence" value="ECO:0007669"/>
    <property type="project" value="UniProtKB-EC"/>
</dbReference>
<evidence type="ECO:0000256" key="2">
    <source>
        <dbReference type="ARBA" id="ARBA00008055"/>
    </source>
</evidence>
<feature type="region of interest" description="Disordered" evidence="12">
    <location>
        <begin position="664"/>
        <end position="690"/>
    </location>
</feature>
<feature type="compositionally biased region" description="Basic and acidic residues" evidence="12">
    <location>
        <begin position="47"/>
        <end position="57"/>
    </location>
</feature>
<dbReference type="VEuPathDB" id="ToxoDB:EBH_0013940"/>
<sequence>MRRAPAVAGGASDRIGRALASMRKAFNEGAATTGPRAGMRGGAAGDIRGKRLSERKQRALRVGSDMLEGLDGEEEDEDDDDEGDEELETDLDDDEDDEDPDDDAGYADEDYDPIAPRGPLENNNYGEVWLPIQARPRRNRKDRAMRRLVQESLVKPSSLIYPLFVHDEERSEPIASLPGHRRLCPADVLKEVEEARRYGVNAFLLFPKVDDDLKSPLGEESSNPDGLMPRIIMAIKDAYPDALVLADVALDPYSTSGHDGVVDEETGAVLNDMTVYQICKQSVNLARAGADMVCPSEMMDGRVTAIREALDMEGCVETSILSYACKYASSLYGPFRDAVGSNAKGGVDKKTYQMDISNAMEAEREAELDVQEGADMLMVKPGTPYLDVLRRVRQKTNVPLAAYQVSGEYAMIKAAAEKGWIDEKAVVLETLKGFRRAGADAIATEMKLPGPPGDEGYRVAQAPFGCCASAENARGAVRRRQPEMAYDSAKATFLSPPTAPRGSPLPPPGGGGYSFEVGSGLQLLDSGDRSVSRLFSSNVFENALEGEDHRETQGPLSAIKNSTTPHLLSTLLPQHPYLQRRLLASGLEVFVLPHAHPEGSLEVHLEVHAGSTAEGESERGMAHLCEHLVFMGNRRRGEVVALQGEANAFTDFHHTVYFVSWRGGEGKGRESQKARRGQEQQDAGLEDGSPRRLRAALEMMQEVFTAPTQFTTERLLKEKAAVLSESSLVNTIFYRKEQAQLSKLHSDTILPSRFPIGDMGLLRDWSVEEVRKYFARFYRPENATLYIVGDVAPLAALRYVDDILGPVRGDKGGEEEWRVVRDRWLERTVKKQSVFFPPLAHAWTKEDKATDAVMRQTATNTVKAEARGAVVEGTDSAANSLEILLEPRLHVWQHSLLQHFSVLFLRKLPIVALRTAGEFFRLLARKLALQALAVRLTERCRREDDTWIRVEVADTESVKEGCRIVSVEAEGEQRCWRDAVRVAVEEVRQMAEHGLSEAELASLIDSYKVNLDRMHMQLLSSGDMLRLLMDSTACGHRVMHLEDERGLARQLARGELGFLSRAGDAVARDGTEAAGSEMKQLLALVNEEARSMLKWMHGPINRKELHSGPDAICAFLVQSGGPASTGSSFPAQGKRFPSTQLQGHIEMELSETGTVSVEGTTPPGIPYGHPDDGTSQTTFAIPEESILREVCEAMTRPVPSKREGVETPKNLLTNEELKALRSRAAGSPPVTQRLNEAGPNAQMLQKVTIKPLAEERGSALIRGRLGPNLDSAKTSTDRKELEILRLQSAAMVVGAMTMMEGGAVGPFTRQQIEAFCQERLIGVSIECLDEFLAIDISAPAFATRDADSDRAGNLARTSTLESAMQLLHLIFTAFHFEESAFRRAKQRVLMDYHAYTRDLVGYSLGELILNMTGRDPRFDSLKPAVTASLELPFVEQQMRSHIKQQLGRGLVEITVVGDVDSAHVARLAATYLGTIGQAAMNGGQPKEHLPVSPAQLSLQSPYYHLQEASTCTLAQEWIPSPDTGEGLSAGHWTKVWGRRLHAYVRDSEARAVVHIGGFACNRWGRNPNGMWVWDQMEAVQRRDDPIADGMDGRIIERKPHWTANEHRKHPAFPRVALWILQELVTKRLFSILREEKRLTYEAAFDVMSFDILWGGIFIVTVHTQPEEAERVVEATHMALQQLTSIRPLLQSQLDGARQQVLSRHLHDRKYARYWLDLLGGLQLADVPRKTPAYFADFEQVVKSITLQDVHLFLRSLGLRRESMWVAIGVSGPVSPAALSRPPNGIVDSPAASPSSTRLRASGSARAPLACA</sequence>
<evidence type="ECO:0000256" key="12">
    <source>
        <dbReference type="SAM" id="MobiDB-lite"/>
    </source>
</evidence>
<dbReference type="PROSITE" id="PS00169">
    <property type="entry name" value="D_ALA_DEHYDRATASE"/>
    <property type="match status" value="1"/>
</dbReference>
<evidence type="ECO:0000256" key="7">
    <source>
        <dbReference type="ARBA" id="ARBA00023244"/>
    </source>
</evidence>
<comment type="catalytic activity">
    <reaction evidence="9 10">
        <text>2 5-aminolevulinate = porphobilinogen + 2 H2O + H(+)</text>
        <dbReference type="Rhea" id="RHEA:24064"/>
        <dbReference type="ChEBI" id="CHEBI:15377"/>
        <dbReference type="ChEBI" id="CHEBI:15378"/>
        <dbReference type="ChEBI" id="CHEBI:58126"/>
        <dbReference type="ChEBI" id="CHEBI:356416"/>
        <dbReference type="EC" id="4.2.1.24"/>
    </reaction>
</comment>
<gene>
    <name evidence="15" type="ORF">EBH_0013940</name>
</gene>
<feature type="compositionally biased region" description="Low complexity" evidence="12">
    <location>
        <begin position="29"/>
        <end position="38"/>
    </location>
</feature>
<dbReference type="InterPro" id="IPR011765">
    <property type="entry name" value="Pept_M16_N"/>
</dbReference>
<dbReference type="SMART" id="SM01004">
    <property type="entry name" value="ALAD"/>
    <property type="match status" value="1"/>
</dbReference>
<comment type="pathway">
    <text evidence="1">Porphyrin-containing compound metabolism; protoporphyrin-IX biosynthesis; coproporphyrinogen-III from 5-aminolevulinate: step 1/4.</text>
</comment>
<dbReference type="Pfam" id="PF00490">
    <property type="entry name" value="ALAD"/>
    <property type="match status" value="1"/>
</dbReference>
<dbReference type="Proteomes" id="UP000030750">
    <property type="component" value="Unassembled WGS sequence"/>
</dbReference>
<dbReference type="SUPFAM" id="SSF63411">
    <property type="entry name" value="LuxS/MPP-like metallohydrolase"/>
    <property type="match status" value="3"/>
</dbReference>
<organism evidence="15 16">
    <name type="scientific">Eimeria brunetti</name>
    <dbReference type="NCBI Taxonomy" id="51314"/>
    <lineage>
        <taxon>Eukaryota</taxon>
        <taxon>Sar</taxon>
        <taxon>Alveolata</taxon>
        <taxon>Apicomplexa</taxon>
        <taxon>Conoidasida</taxon>
        <taxon>Coccidia</taxon>
        <taxon>Eucoccidiorida</taxon>
        <taxon>Eimeriorina</taxon>
        <taxon>Eimeriidae</taxon>
        <taxon>Eimeria</taxon>
    </lineage>
</organism>
<feature type="region of interest" description="Disordered" evidence="12">
    <location>
        <begin position="1778"/>
        <end position="1811"/>
    </location>
</feature>
<keyword evidence="6 10" id="KW-0456">Lyase</keyword>
<keyword evidence="16" id="KW-1185">Reference proteome</keyword>
<dbReference type="FunFam" id="3.20.20.70:FF:000019">
    <property type="entry name" value="Delta-aminolevulinic acid dehydratase"/>
    <property type="match status" value="1"/>
</dbReference>
<evidence type="ECO:0000256" key="9">
    <source>
        <dbReference type="ARBA" id="ARBA00047651"/>
    </source>
</evidence>
<dbReference type="UniPathway" id="UPA00251">
    <property type="reaction ID" value="UER00318"/>
</dbReference>
<feature type="compositionally biased region" description="Acidic residues" evidence="12">
    <location>
        <begin position="68"/>
        <end position="112"/>
    </location>
</feature>
<dbReference type="InterPro" id="IPR013785">
    <property type="entry name" value="Aldolase_TIM"/>
</dbReference>
<evidence type="ECO:0000256" key="8">
    <source>
        <dbReference type="ARBA" id="ARBA00025628"/>
    </source>
</evidence>
<evidence type="ECO:0000256" key="6">
    <source>
        <dbReference type="ARBA" id="ARBA00023239"/>
    </source>
</evidence>
<keyword evidence="5" id="KW-0350">Heme biosynthesis</keyword>
<comment type="subunit">
    <text evidence="10">Homooctamer.</text>
</comment>
<dbReference type="Pfam" id="PF05193">
    <property type="entry name" value="Peptidase_M16_C"/>
    <property type="match status" value="1"/>
</dbReference>
<dbReference type="GO" id="GO:0008270">
    <property type="term" value="F:zinc ion binding"/>
    <property type="evidence" value="ECO:0007669"/>
    <property type="project" value="TreeGrafter"/>
</dbReference>
<dbReference type="Pfam" id="PF00675">
    <property type="entry name" value="Peptidase_M16"/>
    <property type="match status" value="1"/>
</dbReference>
<evidence type="ECO:0000313" key="15">
    <source>
        <dbReference type="EMBL" id="CDJ46906.1"/>
    </source>
</evidence>